<protein>
    <submittedName>
        <fullName evidence="3">Uncharacterized protein</fullName>
    </submittedName>
</protein>
<accession>A0AAW0A2H9</accession>
<evidence type="ECO:0000313" key="3">
    <source>
        <dbReference type="EMBL" id="KAK7000152.1"/>
    </source>
</evidence>
<comment type="caution">
    <text evidence="3">The sequence shown here is derived from an EMBL/GenBank/DDBJ whole genome shotgun (WGS) entry which is preliminary data.</text>
</comment>
<feature type="region of interest" description="Disordered" evidence="2">
    <location>
        <begin position="1"/>
        <end position="37"/>
    </location>
</feature>
<name>A0AAW0A2H9_9AGAR</name>
<reference evidence="3 4" key="1">
    <citation type="journal article" date="2024" name="J Genomics">
        <title>Draft genome sequencing and assembly of Favolaschia claudopus CIRM-BRFM 2984 isolated from oak limbs.</title>
        <authorList>
            <person name="Navarro D."/>
            <person name="Drula E."/>
            <person name="Chaduli D."/>
            <person name="Cazenave R."/>
            <person name="Ahrendt S."/>
            <person name="Wang J."/>
            <person name="Lipzen A."/>
            <person name="Daum C."/>
            <person name="Barry K."/>
            <person name="Grigoriev I.V."/>
            <person name="Favel A."/>
            <person name="Rosso M.N."/>
            <person name="Martin F."/>
        </authorList>
    </citation>
    <scope>NUCLEOTIDE SEQUENCE [LARGE SCALE GENOMIC DNA]</scope>
    <source>
        <strain evidence="3 4">CIRM-BRFM 2984</strain>
    </source>
</reference>
<keyword evidence="1" id="KW-0175">Coiled coil</keyword>
<keyword evidence="4" id="KW-1185">Reference proteome</keyword>
<feature type="region of interest" description="Disordered" evidence="2">
    <location>
        <begin position="284"/>
        <end position="312"/>
    </location>
</feature>
<gene>
    <name evidence="3" type="ORF">R3P38DRAFT_3219028</name>
</gene>
<feature type="compositionally biased region" description="Low complexity" evidence="2">
    <location>
        <begin position="239"/>
        <end position="253"/>
    </location>
</feature>
<dbReference type="AlphaFoldDB" id="A0AAW0A2H9"/>
<feature type="coiled-coil region" evidence="1">
    <location>
        <begin position="139"/>
        <end position="166"/>
    </location>
</feature>
<dbReference type="Proteomes" id="UP001362999">
    <property type="component" value="Unassembled WGS sequence"/>
</dbReference>
<evidence type="ECO:0000256" key="1">
    <source>
        <dbReference type="SAM" id="Coils"/>
    </source>
</evidence>
<feature type="region of interest" description="Disordered" evidence="2">
    <location>
        <begin position="180"/>
        <end position="200"/>
    </location>
</feature>
<feature type="region of interest" description="Disordered" evidence="2">
    <location>
        <begin position="236"/>
        <end position="260"/>
    </location>
</feature>
<dbReference type="EMBL" id="JAWWNJ010000089">
    <property type="protein sequence ID" value="KAK7000152.1"/>
    <property type="molecule type" value="Genomic_DNA"/>
</dbReference>
<evidence type="ECO:0000313" key="4">
    <source>
        <dbReference type="Proteomes" id="UP001362999"/>
    </source>
</evidence>
<organism evidence="3 4">
    <name type="scientific">Favolaschia claudopus</name>
    <dbReference type="NCBI Taxonomy" id="2862362"/>
    <lineage>
        <taxon>Eukaryota</taxon>
        <taxon>Fungi</taxon>
        <taxon>Dikarya</taxon>
        <taxon>Basidiomycota</taxon>
        <taxon>Agaricomycotina</taxon>
        <taxon>Agaricomycetes</taxon>
        <taxon>Agaricomycetidae</taxon>
        <taxon>Agaricales</taxon>
        <taxon>Marasmiineae</taxon>
        <taxon>Mycenaceae</taxon>
        <taxon>Favolaschia</taxon>
    </lineage>
</organism>
<evidence type="ECO:0000256" key="2">
    <source>
        <dbReference type="SAM" id="MobiDB-lite"/>
    </source>
</evidence>
<sequence>MSDEDIDMHLNVPTAVAPEPPEPGPSTPGKKTSPPIGAMNLEQCRAEVAALRSSIEYWKQTAHIETTGRRKAEAATLGFDERVQQEVLKHVEKLEADIGKHYASQAKEEGAKYEEFVGNLREELEATRTAHNNLIVDAQHHIAQQANRHEQTIKNLEEAHQAELAKKTAEIQAVFAEAMKHPSAPGPPAEEPAINPGRPKMVPEFVTKSTKSNRRSKAVIENISRDTVPTLAVRSNLDGSSAPAASGSATHPTSLPPGVIPVEDMDQATYTTFVNNVRHVVQDMNLEVRKSRSGGSTERKPGGGKNGLPGNLADEMRKQKEKIKEWEHHTYLFGLREVWRVHYKKDRYVEFGDYVPADSNVVAACNDGGAGPDPSNYTLDFQKGFMTSLWNKQVLTKWTDAFLAARAECPLKWGLPDVTRGYIMGWFYEALKQSQESWASWKPRFLYLENRLETEQEVEARMDSKLKTIKRRAGDASIKTQKYGRRDRGITKTIKFKTKKGELDINEWIFLRDFLRRLGRNGMSSEDQGVVEVQGEARIETIYYVRLCAWRAPRIADYMAIIDRVSPMRAGALRRIRTDEAGDSDAPKELPLTFYNDEWLAARKEDDAQYEDEVLKVDRAAFELLDLATLRS</sequence>
<proteinExistence type="predicted"/>